<evidence type="ECO:0008006" key="3">
    <source>
        <dbReference type="Google" id="ProtNLM"/>
    </source>
</evidence>
<evidence type="ECO:0000313" key="1">
    <source>
        <dbReference type="EMBL" id="MDH0565015.1"/>
    </source>
</evidence>
<organism evidence="1 2">
    <name type="scientific">Acinetobacter courvalinii</name>
    <dbReference type="NCBI Taxonomy" id="280147"/>
    <lineage>
        <taxon>Bacteria</taxon>
        <taxon>Pseudomonadati</taxon>
        <taxon>Pseudomonadota</taxon>
        <taxon>Gammaproteobacteria</taxon>
        <taxon>Moraxellales</taxon>
        <taxon>Moraxellaceae</taxon>
        <taxon>Acinetobacter</taxon>
    </lineage>
</organism>
<dbReference type="Proteomes" id="UP001159329">
    <property type="component" value="Unassembled WGS sequence"/>
</dbReference>
<comment type="caution">
    <text evidence="1">The sequence shown here is derived from an EMBL/GenBank/DDBJ whole genome shotgun (WGS) entry which is preliminary data.</text>
</comment>
<reference evidence="1" key="1">
    <citation type="submission" date="2022-09" db="EMBL/GenBank/DDBJ databases">
        <title>Intensive care unit water sources are persistently colonized with multi-drug resistant bacteria and are the site of extensive horizontal gene transfer of antibiotic resistance genes.</title>
        <authorList>
            <person name="Diorio-Toth L."/>
        </authorList>
    </citation>
    <scope>NUCLEOTIDE SEQUENCE</scope>
    <source>
        <strain evidence="1">GD04005</strain>
    </source>
</reference>
<accession>A0AA42LFQ8</accession>
<dbReference type="RefSeq" id="WP_279696613.1">
    <property type="nucleotide sequence ID" value="NZ_JAOEEO010000005.1"/>
</dbReference>
<protein>
    <recommendedName>
        <fullName evidence="3">SinR family protein</fullName>
    </recommendedName>
</protein>
<sequence length="92" mass="10833">MTVYSVSYDLNKEGQNYKDVIAEIKKFNGYCKVMDSYWFVCSNTNATNVSERLRKHMDNNDNLLVMETSTNRQGWLNEDVWKWLTQHQASSV</sequence>
<gene>
    <name evidence="1" type="ORF">N7644_15205</name>
</gene>
<dbReference type="EMBL" id="JAOEEO010000005">
    <property type="protein sequence ID" value="MDH0565015.1"/>
    <property type="molecule type" value="Genomic_DNA"/>
</dbReference>
<evidence type="ECO:0000313" key="2">
    <source>
        <dbReference type="Proteomes" id="UP001159329"/>
    </source>
</evidence>
<dbReference type="AlphaFoldDB" id="A0AA42LFQ8"/>
<name>A0AA42LFQ8_9GAMM</name>
<proteinExistence type="predicted"/>